<comment type="caution">
    <text evidence="1">The sequence shown here is derived from an EMBL/GenBank/DDBJ whole genome shotgun (WGS) entry which is preliminary data.</text>
</comment>
<keyword evidence="2" id="KW-1185">Reference proteome</keyword>
<protein>
    <submittedName>
        <fullName evidence="1">Uncharacterized protein</fullName>
    </submittedName>
</protein>
<dbReference type="Proteomes" id="UP000499080">
    <property type="component" value="Unassembled WGS sequence"/>
</dbReference>
<dbReference type="OrthoDB" id="6449302at2759"/>
<evidence type="ECO:0000313" key="2">
    <source>
        <dbReference type="Proteomes" id="UP000499080"/>
    </source>
</evidence>
<accession>A0A4Y2FA05</accession>
<organism evidence="1 2">
    <name type="scientific">Araneus ventricosus</name>
    <name type="common">Orbweaver spider</name>
    <name type="synonym">Epeira ventricosa</name>
    <dbReference type="NCBI Taxonomy" id="182803"/>
    <lineage>
        <taxon>Eukaryota</taxon>
        <taxon>Metazoa</taxon>
        <taxon>Ecdysozoa</taxon>
        <taxon>Arthropoda</taxon>
        <taxon>Chelicerata</taxon>
        <taxon>Arachnida</taxon>
        <taxon>Araneae</taxon>
        <taxon>Araneomorphae</taxon>
        <taxon>Entelegynae</taxon>
        <taxon>Araneoidea</taxon>
        <taxon>Araneidae</taxon>
        <taxon>Araneus</taxon>
    </lineage>
</organism>
<dbReference type="AlphaFoldDB" id="A0A4Y2FA05"/>
<name>A0A4Y2FA05_ARAVE</name>
<evidence type="ECO:0000313" key="1">
    <source>
        <dbReference type="EMBL" id="GBM37075.1"/>
    </source>
</evidence>
<gene>
    <name evidence="1" type="ORF">AVEN_138128_1</name>
</gene>
<sequence length="119" mass="13358">MNAHPLNFSAPEREKRRIFGQPISTKTIHYVDKWKKATNYCSCRFIVSTLALAKKQRKRATGVLNAIWKRGRVGGISLLECHWGELEQFALNGFEFGIGEGPAAIYHVQPTTLLLSSLA</sequence>
<proteinExistence type="predicted"/>
<dbReference type="EMBL" id="BGPR01000828">
    <property type="protein sequence ID" value="GBM37075.1"/>
    <property type="molecule type" value="Genomic_DNA"/>
</dbReference>
<reference evidence="1 2" key="1">
    <citation type="journal article" date="2019" name="Sci. Rep.">
        <title>Orb-weaving spider Araneus ventricosus genome elucidates the spidroin gene catalogue.</title>
        <authorList>
            <person name="Kono N."/>
            <person name="Nakamura H."/>
            <person name="Ohtoshi R."/>
            <person name="Moran D.A.P."/>
            <person name="Shinohara A."/>
            <person name="Yoshida Y."/>
            <person name="Fujiwara M."/>
            <person name="Mori M."/>
            <person name="Tomita M."/>
            <person name="Arakawa K."/>
        </authorList>
    </citation>
    <scope>NUCLEOTIDE SEQUENCE [LARGE SCALE GENOMIC DNA]</scope>
</reference>